<dbReference type="Pfam" id="PF00098">
    <property type="entry name" value="zf-CCHC"/>
    <property type="match status" value="1"/>
</dbReference>
<proteinExistence type="predicted"/>
<feature type="domain" description="CCHC-type" evidence="3">
    <location>
        <begin position="37"/>
        <end position="53"/>
    </location>
</feature>
<feature type="compositionally biased region" description="Low complexity" evidence="2">
    <location>
        <begin position="67"/>
        <end position="109"/>
    </location>
</feature>
<organism evidence="4 5">
    <name type="scientific">Ictalurus punctatus</name>
    <name type="common">Channel catfish</name>
    <name type="synonym">Silurus punctatus</name>
    <dbReference type="NCBI Taxonomy" id="7998"/>
    <lineage>
        <taxon>Eukaryota</taxon>
        <taxon>Metazoa</taxon>
        <taxon>Chordata</taxon>
        <taxon>Craniata</taxon>
        <taxon>Vertebrata</taxon>
        <taxon>Euteleostomi</taxon>
        <taxon>Actinopterygii</taxon>
        <taxon>Neopterygii</taxon>
        <taxon>Teleostei</taxon>
        <taxon>Ostariophysi</taxon>
        <taxon>Siluriformes</taxon>
        <taxon>Ictaluridae</taxon>
        <taxon>Ictalurus</taxon>
    </lineage>
</organism>
<dbReference type="InterPro" id="IPR001878">
    <property type="entry name" value="Znf_CCHC"/>
</dbReference>
<sequence>MVFMILKDGVEELNLVFKFSVEGYGYSIFVSTDTDIKCFKCGKIGHLVQACPERQSDPGVSERPGQEVAGPSGAVPPAAAAQPAAESPGVATAPEPSESEPQSQPVAQEPTKDIPTPEKPCLTEVAPEKSCLPELENPCLTDKDAVDSGAELEIPALAEAGTGVQSSRSEAPVTTPGDGGDVEMEDEPMFKVPNKRKKRGKGQGSKQAKRDTKIDEKETDSDDYMSDSVFNFGSQEEKREVVYRAESIKEFLRNTKWQKNIVVEEHFPDLKQFIHDVKHFRRQGAFIDTEIYRLKKFITKVSRETSDDDQ</sequence>
<reference evidence="4" key="1">
    <citation type="journal article" date="2016" name="Nat. Commun.">
        <title>The channel catfish genome sequence provides insights into the evolution of scale formation in teleosts.</title>
        <authorList>
            <person name="Liu Z."/>
            <person name="Liu S."/>
            <person name="Yao J."/>
            <person name="Bao L."/>
            <person name="Zhang J."/>
            <person name="Li Y."/>
            <person name="Jiang C."/>
            <person name="Sun L."/>
            <person name="Wang R."/>
            <person name="Zhang Y."/>
            <person name="Zhou T."/>
            <person name="Zeng Q."/>
            <person name="Fu Q."/>
            <person name="Gao S."/>
            <person name="Li N."/>
            <person name="Koren S."/>
            <person name="Jiang Y."/>
            <person name="Zimin A."/>
            <person name="Xu P."/>
            <person name="Phillippy A.M."/>
            <person name="Geng X."/>
            <person name="Song L."/>
            <person name="Sun F."/>
            <person name="Li C."/>
            <person name="Wang X."/>
            <person name="Chen A."/>
            <person name="Jin Y."/>
            <person name="Yuan Z."/>
            <person name="Yang Y."/>
            <person name="Tan S."/>
            <person name="Peatman E."/>
            <person name="Lu J."/>
            <person name="Qin Z."/>
            <person name="Dunham R."/>
            <person name="Li Z."/>
            <person name="Sonstegard T."/>
            <person name="Feng J."/>
            <person name="Danzmann R.G."/>
            <person name="Schroeder S."/>
            <person name="Scheffler B."/>
            <person name="Duke M.V."/>
            <person name="Ballard L."/>
            <person name="Kucuktas H."/>
            <person name="Kaltenboeck L."/>
            <person name="Liu H."/>
            <person name="Armbruster J."/>
            <person name="Xie Y."/>
            <person name="Kirby M.L."/>
            <person name="Tian Y."/>
            <person name="Flanagan M.E."/>
            <person name="Mu W."/>
            <person name="Waldbieser G.C."/>
        </authorList>
    </citation>
    <scope>NUCLEOTIDE SEQUENCE [LARGE SCALE GENOMIC DNA]</scope>
    <source>
        <strain evidence="4">SDA103</strain>
    </source>
</reference>
<evidence type="ECO:0000313" key="4">
    <source>
        <dbReference type="Proteomes" id="UP000221080"/>
    </source>
</evidence>
<name>A0A979EN94_ICTPU</name>
<gene>
    <name evidence="5" type="primary">LOC108260215</name>
</gene>
<dbReference type="GeneID" id="108260215"/>
<dbReference type="Proteomes" id="UP000221080">
    <property type="component" value="Chromosome 28"/>
</dbReference>
<protein>
    <submittedName>
        <fullName evidence="5">Uncharacterized protein LOC108260215 isoform X2</fullName>
    </submittedName>
</protein>
<dbReference type="AlphaFoldDB" id="A0A979EN94"/>
<accession>A0A979EN94</accession>
<evidence type="ECO:0000256" key="1">
    <source>
        <dbReference type="PROSITE-ProRule" id="PRU00047"/>
    </source>
</evidence>
<dbReference type="SMART" id="SM00343">
    <property type="entry name" value="ZnF_C2HC"/>
    <property type="match status" value="1"/>
</dbReference>
<keyword evidence="1" id="KW-0863">Zinc-finger</keyword>
<dbReference type="KEGG" id="ipu:108260215"/>
<dbReference type="GO" id="GO:0003676">
    <property type="term" value="F:nucleic acid binding"/>
    <property type="evidence" value="ECO:0007669"/>
    <property type="project" value="InterPro"/>
</dbReference>
<evidence type="ECO:0000313" key="5">
    <source>
        <dbReference type="RefSeq" id="XP_047007750.2"/>
    </source>
</evidence>
<dbReference type="Gene3D" id="4.10.60.10">
    <property type="entry name" value="Zinc finger, CCHC-type"/>
    <property type="match status" value="1"/>
</dbReference>
<keyword evidence="4" id="KW-1185">Reference proteome</keyword>
<reference evidence="5" key="2">
    <citation type="submission" date="2025-08" db="UniProtKB">
        <authorList>
            <consortium name="RefSeq"/>
        </authorList>
    </citation>
    <scope>IDENTIFICATION</scope>
    <source>
        <tissue evidence="5">Blood</tissue>
    </source>
</reference>
<dbReference type="RefSeq" id="XP_047007750.2">
    <property type="nucleotide sequence ID" value="XM_047151794.2"/>
</dbReference>
<dbReference type="SUPFAM" id="SSF57756">
    <property type="entry name" value="Retrovirus zinc finger-like domains"/>
    <property type="match status" value="1"/>
</dbReference>
<dbReference type="PROSITE" id="PS50158">
    <property type="entry name" value="ZF_CCHC"/>
    <property type="match status" value="1"/>
</dbReference>
<feature type="region of interest" description="Disordered" evidence="2">
    <location>
        <begin position="54"/>
        <end position="229"/>
    </location>
</feature>
<dbReference type="GO" id="GO:0008270">
    <property type="term" value="F:zinc ion binding"/>
    <property type="evidence" value="ECO:0007669"/>
    <property type="project" value="UniProtKB-KW"/>
</dbReference>
<evidence type="ECO:0000259" key="3">
    <source>
        <dbReference type="PROSITE" id="PS50158"/>
    </source>
</evidence>
<dbReference type="InterPro" id="IPR036875">
    <property type="entry name" value="Znf_CCHC_sf"/>
</dbReference>
<keyword evidence="1" id="KW-0479">Metal-binding</keyword>
<keyword evidence="1" id="KW-0862">Zinc</keyword>
<evidence type="ECO:0000256" key="2">
    <source>
        <dbReference type="SAM" id="MobiDB-lite"/>
    </source>
</evidence>